<dbReference type="InterPro" id="IPR002838">
    <property type="entry name" value="AIM24"/>
</dbReference>
<dbReference type="InterPro" id="IPR016031">
    <property type="entry name" value="Trp_RNA-bd_attenuator-like_dom"/>
</dbReference>
<organism evidence="1 2">
    <name type="scientific">Motilibacter rhizosphaerae</name>
    <dbReference type="NCBI Taxonomy" id="598652"/>
    <lineage>
        <taxon>Bacteria</taxon>
        <taxon>Bacillati</taxon>
        <taxon>Actinomycetota</taxon>
        <taxon>Actinomycetes</taxon>
        <taxon>Motilibacterales</taxon>
        <taxon>Motilibacteraceae</taxon>
        <taxon>Motilibacter</taxon>
    </lineage>
</organism>
<comment type="caution">
    <text evidence="1">The sequence shown here is derived from an EMBL/GenBank/DDBJ whole genome shotgun (WGS) entry which is preliminary data.</text>
</comment>
<dbReference type="InterPro" id="IPR036983">
    <property type="entry name" value="AIM24_sf"/>
</dbReference>
<reference evidence="1 2" key="1">
    <citation type="submission" date="2019-02" db="EMBL/GenBank/DDBJ databases">
        <title>Genomic Encyclopedia of Type Strains, Phase IV (KMG-IV): sequencing the most valuable type-strain genomes for metagenomic binning, comparative biology and taxonomic classification.</title>
        <authorList>
            <person name="Goeker M."/>
        </authorList>
    </citation>
    <scope>NUCLEOTIDE SEQUENCE [LARGE SCALE GENOMIC DNA]</scope>
    <source>
        <strain evidence="1 2">DSM 45622</strain>
    </source>
</reference>
<evidence type="ECO:0000313" key="2">
    <source>
        <dbReference type="Proteomes" id="UP000293638"/>
    </source>
</evidence>
<accession>A0A4Q7NSK0</accession>
<protein>
    <submittedName>
        <fullName evidence="1">Uncharacterized protein (AIM24 family)</fullName>
    </submittedName>
</protein>
<dbReference type="AlphaFoldDB" id="A0A4Q7NSK0"/>
<dbReference type="OrthoDB" id="6048299at2"/>
<dbReference type="SUPFAM" id="SSF51219">
    <property type="entry name" value="TRAP-like"/>
    <property type="match status" value="1"/>
</dbReference>
<dbReference type="RefSeq" id="WP_130492590.1">
    <property type="nucleotide sequence ID" value="NZ_SGXD01000002.1"/>
</dbReference>
<sequence length="231" mass="23535">MAYEKINSKVVKVQLGAPVVARKGAMLAYKGEVTFVPHGMPGGMGGMAGMAGMAGHGGGGFGGMAGQLLQRAAGEHVSMMEAVGQGEVWYGFRGQHVTVLELTGQQLQVEADRLLVHDSGLQSSTVQVGQGGVRGAISGMASGQGLFTTQLSGHGSVAVVSHGGTFAIEVDPSRHVAVDPQSYIAALGQLSVTVGAKVGWRDAVGRGSGEAIQLQVTGHGTVYVQASEQKP</sequence>
<name>A0A4Q7NSK0_9ACTN</name>
<dbReference type="PANTHER" id="PTHR38074">
    <property type="entry name" value="ALTERED INHERITANCE OF MITOCHONDRIA PROTEIN 24, MITOCHONDRIAL"/>
    <property type="match status" value="1"/>
</dbReference>
<dbReference type="Gene3D" id="3.60.160.10">
    <property type="entry name" value="Mitochondrial biogenesis AIM24"/>
    <property type="match status" value="1"/>
</dbReference>
<dbReference type="PANTHER" id="PTHR38074:SF1">
    <property type="entry name" value="ALTERED INHERITANCE OF MITOCHONDRIA PROTEIN 24, MITOCHONDRIAL"/>
    <property type="match status" value="1"/>
</dbReference>
<dbReference type="EMBL" id="SGXD01000002">
    <property type="protein sequence ID" value="RZS90081.1"/>
    <property type="molecule type" value="Genomic_DNA"/>
</dbReference>
<dbReference type="Pfam" id="PF01987">
    <property type="entry name" value="AIM24"/>
    <property type="match status" value="1"/>
</dbReference>
<proteinExistence type="predicted"/>
<evidence type="ECO:0000313" key="1">
    <source>
        <dbReference type="EMBL" id="RZS90081.1"/>
    </source>
</evidence>
<dbReference type="Proteomes" id="UP000293638">
    <property type="component" value="Unassembled WGS sequence"/>
</dbReference>
<gene>
    <name evidence="1" type="ORF">EV189_1864</name>
</gene>
<keyword evidence="2" id="KW-1185">Reference proteome</keyword>